<accession>A0A1Q9EBW0</accession>
<name>A0A1Q9EBW0_SYMMI</name>
<feature type="compositionally biased region" description="Acidic residues" evidence="1">
    <location>
        <begin position="220"/>
        <end position="245"/>
    </location>
</feature>
<feature type="region of interest" description="Disordered" evidence="1">
    <location>
        <begin position="1112"/>
        <end position="1168"/>
    </location>
</feature>
<dbReference type="InterPro" id="IPR036397">
    <property type="entry name" value="RNaseH_sf"/>
</dbReference>
<feature type="region of interest" description="Disordered" evidence="1">
    <location>
        <begin position="495"/>
        <end position="602"/>
    </location>
</feature>
<protein>
    <recommendedName>
        <fullName evidence="4">Integrase catalytic domain-containing protein</fullName>
    </recommendedName>
</protein>
<sequence length="1589" mass="175030">MAVAMVQELQNIQGWLAESARQAQLVLLLNGWIGERNVCKDFWHESYHMLMITGDRHFTGIAHATAWDCIAKVTDGHVQLSADKAHRAIEGLSWLSRFGHLLTDENCLQEVRVVQAGMQPRRKMSKEEIDLIRYGVVSPFAAATVETHIGVAFLSYAVKPAIGFVIFGSNQTVQNSFTVPRAYGEINIVATGTNVCLGSTPTHPPPPPSSTKPKPQIFDIGDEDDDDEPPEDEESEGEDGFEDDPVIPVVGDDPGDVKDYESSVYKYKDLKDIKLPQIPGSSVEFRAYRNAVLTQIASIDFSGKSILLKWLQKSLDPSGSIGLTRSLQSDCEGLPRLDGWLSANICDAKHLKGEWGLQAQSYLERCHAAGTMPSGRALLSILSRRYRVDKVRGPLVTLQSLFDLEPESYSYQSLVTFKQRVEYVLNGLPEQQWPDADTMFSWVYARLKGCRLLSRTIDRIKDSKPGSKRRTFEYVWNGLEEVLAEVREDRNEQALKESLKEAENKQKQKADAKAAAAKATPAVPPGKGNVRPKAKGQGADKAPKAPTKATPGVPDAGGLGKGKGKGEGKGKGKGKGGAKAKATPNKPPPPKDAPAESSGQRPPCFFYPKGTCTRGQLVELQRKPFVWLPGQLPFFGMSEQSVQLTWDASQVMHADRVDDFVPVFRERIRFGDLGLPKALAAGESAPAAPSDDDPPEPPPAEPPPPEHGRVDDADDEGGDEDEASKAQHLIAEAQSLKHRLTHLPKKPFCEVCNRSKMLKKRTKRVRFAEGEDELDAVDEFGQRIAADFIIVHKDSRSTETVVLVIRDEATGYIRSFPLVSRHEDGVIKSILQFLGRYKSSPCILVKSDNAREIIGACARLGFTSEPSLERRWPHNAVLERELRTLEECTRALHISSGFQLHSGLWVHTVRFAAHALNLYHPATGIEGSGYLNAAGSEFTGMKLQLGQLVYYRLDPVSREKFQASAAPGIFAGWRFDSGPASFREVYQVLDDNKLRKREPGYEKATSVPREELHVPHGNPILPMFTAAEAALSGFTQADYEAIDFLDVPFSAVAPSTPVAKRHEYITLDRILRLGGTPGCKACAFDAVTHTRICKARFDALIKAEKLAASKSVKDAAPPAVELPDPSSASAPAASEGEGAAPASASSHPDPPAPAVVAQQSPANEPTRESCILSEKFLANERARNRARRVKDLPGDNVLIEYGCEDDSELKFVCERCKVHCLSLSESTLDLTSQDDMQQVMSQAIAGVDAWFSLPCTHLTSHQSVNTTSQSPKYARKLSQRRASSMRMLVLALNVANHIIAQDGRVSFEWPSDSGIWHQKEWLDFAHKHEMSYVTSHGARVDARGKRDRHKSSFTIASNSKRVLEHFANGKKVGDYCGEHSDSATSAAAHEFADIVVEALYPQRYFKSIPHLDQASALITRNLSRREWQAEPKALEAIAKEAEGLRQNGTWDDSSVQTLHQLRGQARSQGRKLRVAELMTLCGVKHAELAPEHQKFKGKIVYRGDRVLDEFNNLVFFEETSTTPTGLVALNASLFWGCLPGHAVSCSDAIQAYLQSELREETYVILPKELWLDGWEQRLGGCGKSICQGS</sequence>
<feature type="compositionally biased region" description="Low complexity" evidence="1">
    <location>
        <begin position="1123"/>
        <end position="1147"/>
    </location>
</feature>
<reference evidence="2 3" key="1">
    <citation type="submission" date="2016-02" db="EMBL/GenBank/DDBJ databases">
        <title>Genome analysis of coral dinoflagellate symbionts highlights evolutionary adaptations to a symbiotic lifestyle.</title>
        <authorList>
            <person name="Aranda M."/>
            <person name="Li Y."/>
            <person name="Liew Y.J."/>
            <person name="Baumgarten S."/>
            <person name="Simakov O."/>
            <person name="Wilson M."/>
            <person name="Piel J."/>
            <person name="Ashoor H."/>
            <person name="Bougouffa S."/>
            <person name="Bajic V.B."/>
            <person name="Ryu T."/>
            <person name="Ravasi T."/>
            <person name="Bayer T."/>
            <person name="Micklem G."/>
            <person name="Kim H."/>
            <person name="Bhak J."/>
            <person name="Lajeunesse T.C."/>
            <person name="Voolstra C.R."/>
        </authorList>
    </citation>
    <scope>NUCLEOTIDE SEQUENCE [LARGE SCALE GENOMIC DNA]</scope>
    <source>
        <strain evidence="2 3">CCMP2467</strain>
    </source>
</reference>
<dbReference type="EMBL" id="LSRX01000198">
    <property type="protein sequence ID" value="OLQ04920.1"/>
    <property type="molecule type" value="Genomic_DNA"/>
</dbReference>
<dbReference type="PANTHER" id="PTHR48125:SF12">
    <property type="entry name" value="AT HOOK TRANSCRIPTION FACTOR FAMILY-RELATED"/>
    <property type="match status" value="1"/>
</dbReference>
<feature type="compositionally biased region" description="Acidic residues" evidence="1">
    <location>
        <begin position="712"/>
        <end position="722"/>
    </location>
</feature>
<proteinExistence type="predicted"/>
<dbReference type="PANTHER" id="PTHR48125">
    <property type="entry name" value="LP07818P1"/>
    <property type="match status" value="1"/>
</dbReference>
<dbReference type="OrthoDB" id="447494at2759"/>
<dbReference type="Proteomes" id="UP000186817">
    <property type="component" value="Unassembled WGS sequence"/>
</dbReference>
<evidence type="ECO:0000313" key="2">
    <source>
        <dbReference type="EMBL" id="OLQ04920.1"/>
    </source>
</evidence>
<comment type="caution">
    <text evidence="2">The sequence shown here is derived from an EMBL/GenBank/DDBJ whole genome shotgun (WGS) entry which is preliminary data.</text>
</comment>
<dbReference type="InterPro" id="IPR012337">
    <property type="entry name" value="RNaseH-like_sf"/>
</dbReference>
<organism evidence="2 3">
    <name type="scientific">Symbiodinium microadriaticum</name>
    <name type="common">Dinoflagellate</name>
    <name type="synonym">Zooxanthella microadriatica</name>
    <dbReference type="NCBI Taxonomy" id="2951"/>
    <lineage>
        <taxon>Eukaryota</taxon>
        <taxon>Sar</taxon>
        <taxon>Alveolata</taxon>
        <taxon>Dinophyceae</taxon>
        <taxon>Suessiales</taxon>
        <taxon>Symbiodiniaceae</taxon>
        <taxon>Symbiodinium</taxon>
    </lineage>
</organism>
<feature type="compositionally biased region" description="Basic and acidic residues" evidence="1">
    <location>
        <begin position="495"/>
        <end position="512"/>
    </location>
</feature>
<dbReference type="SUPFAM" id="SSF53098">
    <property type="entry name" value="Ribonuclease H-like"/>
    <property type="match status" value="1"/>
</dbReference>
<dbReference type="Gene3D" id="3.30.420.10">
    <property type="entry name" value="Ribonuclease H-like superfamily/Ribonuclease H"/>
    <property type="match status" value="1"/>
</dbReference>
<evidence type="ECO:0008006" key="4">
    <source>
        <dbReference type="Google" id="ProtNLM"/>
    </source>
</evidence>
<dbReference type="GO" id="GO:0003676">
    <property type="term" value="F:nucleic acid binding"/>
    <property type="evidence" value="ECO:0007669"/>
    <property type="project" value="InterPro"/>
</dbReference>
<feature type="region of interest" description="Disordered" evidence="1">
    <location>
        <begin position="197"/>
        <end position="257"/>
    </location>
</feature>
<feature type="region of interest" description="Disordered" evidence="1">
    <location>
        <begin position="682"/>
        <end position="724"/>
    </location>
</feature>
<gene>
    <name evidence="2" type="ORF">AK812_SmicGene11961</name>
</gene>
<feature type="compositionally biased region" description="Low complexity" evidence="1">
    <location>
        <begin position="544"/>
        <end position="554"/>
    </location>
</feature>
<evidence type="ECO:0000313" key="3">
    <source>
        <dbReference type="Proteomes" id="UP000186817"/>
    </source>
</evidence>
<keyword evidence="3" id="KW-1185">Reference proteome</keyword>
<evidence type="ECO:0000256" key="1">
    <source>
        <dbReference type="SAM" id="MobiDB-lite"/>
    </source>
</evidence>